<comment type="caution">
    <text evidence="8">The sequence shown here is derived from an EMBL/GenBank/DDBJ whole genome shotgun (WGS) entry which is preliminary data.</text>
</comment>
<dbReference type="RefSeq" id="WP_347287490.1">
    <property type="nucleotide sequence ID" value="NZ_JAUZQE010000040.1"/>
</dbReference>
<feature type="transmembrane region" description="Helical" evidence="6">
    <location>
        <begin position="261"/>
        <end position="281"/>
    </location>
</feature>
<evidence type="ECO:0000256" key="5">
    <source>
        <dbReference type="ARBA" id="ARBA00023136"/>
    </source>
</evidence>
<feature type="transmembrane region" description="Helical" evidence="6">
    <location>
        <begin position="54"/>
        <end position="77"/>
    </location>
</feature>
<feature type="transmembrane region" description="Helical" evidence="6">
    <location>
        <begin position="202"/>
        <end position="221"/>
    </location>
</feature>
<evidence type="ECO:0000256" key="1">
    <source>
        <dbReference type="ARBA" id="ARBA00004141"/>
    </source>
</evidence>
<dbReference type="SUPFAM" id="SSF103481">
    <property type="entry name" value="Multidrug resistance efflux transporter EmrE"/>
    <property type="match status" value="2"/>
</dbReference>
<evidence type="ECO:0000256" key="6">
    <source>
        <dbReference type="SAM" id="Phobius"/>
    </source>
</evidence>
<protein>
    <submittedName>
        <fullName evidence="8">DMT family transporter</fullName>
    </submittedName>
</protein>
<dbReference type="InterPro" id="IPR000620">
    <property type="entry name" value="EamA_dom"/>
</dbReference>
<feature type="domain" description="EamA" evidence="7">
    <location>
        <begin position="169"/>
        <end position="303"/>
    </location>
</feature>
<dbReference type="InterPro" id="IPR037185">
    <property type="entry name" value="EmrE-like"/>
</dbReference>
<proteinExistence type="inferred from homology"/>
<dbReference type="Proteomes" id="UP001232156">
    <property type="component" value="Unassembled WGS sequence"/>
</dbReference>
<feature type="transmembrane region" description="Helical" evidence="6">
    <location>
        <begin position="114"/>
        <end position="132"/>
    </location>
</feature>
<feature type="transmembrane region" description="Helical" evidence="6">
    <location>
        <begin position="16"/>
        <end position="34"/>
    </location>
</feature>
<dbReference type="InterPro" id="IPR050638">
    <property type="entry name" value="AA-Vitamin_Transporters"/>
</dbReference>
<evidence type="ECO:0000313" key="9">
    <source>
        <dbReference type="Proteomes" id="UP001232156"/>
    </source>
</evidence>
<keyword evidence="9" id="KW-1185">Reference proteome</keyword>
<evidence type="ECO:0000256" key="3">
    <source>
        <dbReference type="ARBA" id="ARBA00022692"/>
    </source>
</evidence>
<feature type="domain" description="EamA" evidence="7">
    <location>
        <begin position="25"/>
        <end position="154"/>
    </location>
</feature>
<feature type="transmembrane region" description="Helical" evidence="6">
    <location>
        <begin position="166"/>
        <end position="190"/>
    </location>
</feature>
<comment type="subcellular location">
    <subcellularLocation>
        <location evidence="1">Membrane</location>
        <topology evidence="1">Multi-pass membrane protein</topology>
    </subcellularLocation>
</comment>
<keyword evidence="3 6" id="KW-0812">Transmembrane</keyword>
<dbReference type="PANTHER" id="PTHR32322">
    <property type="entry name" value="INNER MEMBRANE TRANSPORTER"/>
    <property type="match status" value="1"/>
</dbReference>
<name>A0ABU1D8T7_9BURK</name>
<comment type="similarity">
    <text evidence="2">Belongs to the EamA transporter family.</text>
</comment>
<keyword evidence="5 6" id="KW-0472">Membrane</keyword>
<reference evidence="8 9" key="1">
    <citation type="submission" date="2023-08" db="EMBL/GenBank/DDBJ databases">
        <title>Alcaligenaceae gen. nov., a novel taxon isolated from the sludge of Yixing Pesticide Factory.</title>
        <authorList>
            <person name="Ruan L."/>
        </authorList>
    </citation>
    <scope>NUCLEOTIDE SEQUENCE [LARGE SCALE GENOMIC DNA]</scope>
    <source>
        <strain evidence="8 9">LG-2</strain>
    </source>
</reference>
<sequence>MSDPTFATQGPRRQDVATLGLIAGYLFIVIISWGSNYPLMKLALRDMPPLTFSAVRLFGGSVMVAVLLWSIGAARLLPPREERAGLGGVNILQYVSVLGLASVSLQYLPAGRTVAMIYSMPLWAAVFDALILKNRLSIVQCLGILTSLGGMMLFLNPAVIDWSDTGAVMGLGMTALAAACWGLGAVLYRTRQWTASLLSQTLWQLLVAGAVLVIAAIWLEYPMTTRITPALTLILLWNWLVPTALAVWAWTKVLSYLPGSIAGQFLMSTPFVGIALSAWVFDENLPVVFALSATLITLGGMLALVKRGAAKPTENAFEGKKDDA</sequence>
<evidence type="ECO:0000313" key="8">
    <source>
        <dbReference type="EMBL" id="MDR4126869.1"/>
    </source>
</evidence>
<dbReference type="PANTHER" id="PTHR32322:SF2">
    <property type="entry name" value="EAMA DOMAIN-CONTAINING PROTEIN"/>
    <property type="match status" value="1"/>
</dbReference>
<feature type="transmembrane region" description="Helical" evidence="6">
    <location>
        <begin position="139"/>
        <end position="160"/>
    </location>
</feature>
<evidence type="ECO:0000256" key="2">
    <source>
        <dbReference type="ARBA" id="ARBA00007362"/>
    </source>
</evidence>
<feature type="transmembrane region" description="Helical" evidence="6">
    <location>
        <begin position="287"/>
        <end position="305"/>
    </location>
</feature>
<dbReference type="EMBL" id="JAUZQE010000040">
    <property type="protein sequence ID" value="MDR4126869.1"/>
    <property type="molecule type" value="Genomic_DNA"/>
</dbReference>
<feature type="transmembrane region" description="Helical" evidence="6">
    <location>
        <begin position="89"/>
        <end position="108"/>
    </location>
</feature>
<dbReference type="Pfam" id="PF00892">
    <property type="entry name" value="EamA"/>
    <property type="match status" value="2"/>
</dbReference>
<evidence type="ECO:0000256" key="4">
    <source>
        <dbReference type="ARBA" id="ARBA00022989"/>
    </source>
</evidence>
<gene>
    <name evidence="8" type="ORF">Q8947_12860</name>
</gene>
<accession>A0ABU1D8T7</accession>
<evidence type="ECO:0000259" key="7">
    <source>
        <dbReference type="Pfam" id="PF00892"/>
    </source>
</evidence>
<keyword evidence="4 6" id="KW-1133">Transmembrane helix</keyword>
<feature type="transmembrane region" description="Helical" evidence="6">
    <location>
        <begin position="227"/>
        <end position="249"/>
    </location>
</feature>
<organism evidence="8 9">
    <name type="scientific">Yanghanlia caeni</name>
    <dbReference type="NCBI Taxonomy" id="3064283"/>
    <lineage>
        <taxon>Bacteria</taxon>
        <taxon>Pseudomonadati</taxon>
        <taxon>Pseudomonadota</taxon>
        <taxon>Betaproteobacteria</taxon>
        <taxon>Burkholderiales</taxon>
        <taxon>Alcaligenaceae</taxon>
        <taxon>Yanghanlia</taxon>
    </lineage>
</organism>